<dbReference type="SUPFAM" id="SSF48173">
    <property type="entry name" value="Cryptochrome/photolyase FAD-binding domain"/>
    <property type="match status" value="1"/>
</dbReference>
<comment type="cofactor">
    <cofactor evidence="4">
        <name>FAD</name>
        <dbReference type="ChEBI" id="CHEBI:57692"/>
    </cofactor>
    <text evidence="4">Binds 1 FAD per subunit.</text>
</comment>
<feature type="region of interest" description="Disordered" evidence="5">
    <location>
        <begin position="475"/>
        <end position="522"/>
    </location>
</feature>
<dbReference type="RefSeq" id="WP_132708823.1">
    <property type="nucleotide sequence ID" value="NZ_JACIGF010000007.1"/>
</dbReference>
<keyword evidence="8" id="KW-1185">Reference proteome</keyword>
<dbReference type="InterPro" id="IPR014729">
    <property type="entry name" value="Rossmann-like_a/b/a_fold"/>
</dbReference>
<dbReference type="InterPro" id="IPR006050">
    <property type="entry name" value="DNA_photolyase_N"/>
</dbReference>
<feature type="binding site" evidence="4">
    <location>
        <position position="217"/>
    </location>
    <ligand>
        <name>FAD</name>
        <dbReference type="ChEBI" id="CHEBI:57692"/>
    </ligand>
</feature>
<dbReference type="OrthoDB" id="9772484at2"/>
<dbReference type="PANTHER" id="PTHR11455">
    <property type="entry name" value="CRYPTOCHROME"/>
    <property type="match status" value="1"/>
</dbReference>
<keyword evidence="2 4" id="KW-0285">Flavoprotein</keyword>
<feature type="domain" description="Photolyase/cryptochrome alpha/beta" evidence="6">
    <location>
        <begin position="4"/>
        <end position="138"/>
    </location>
</feature>
<evidence type="ECO:0000256" key="3">
    <source>
        <dbReference type="ARBA" id="ARBA00022827"/>
    </source>
</evidence>
<reference evidence="7 8" key="1">
    <citation type="submission" date="2019-03" db="EMBL/GenBank/DDBJ databases">
        <title>Genomic Encyclopedia of Type Strains, Phase IV (KMG-IV): sequencing the most valuable type-strain genomes for metagenomic binning, comparative biology and taxonomic classification.</title>
        <authorList>
            <person name="Goeker M."/>
        </authorList>
    </citation>
    <scope>NUCLEOTIDE SEQUENCE [LARGE SCALE GENOMIC DNA]</scope>
    <source>
        <strain evidence="7 8">DSM 2132</strain>
    </source>
</reference>
<evidence type="ECO:0000256" key="5">
    <source>
        <dbReference type="SAM" id="MobiDB-lite"/>
    </source>
</evidence>
<dbReference type="Pfam" id="PF03441">
    <property type="entry name" value="FAD_binding_7"/>
    <property type="match status" value="1"/>
</dbReference>
<evidence type="ECO:0000259" key="6">
    <source>
        <dbReference type="PROSITE" id="PS51645"/>
    </source>
</evidence>
<dbReference type="Gene3D" id="1.10.579.10">
    <property type="entry name" value="DNA Cyclobutane Dipyrimidine Photolyase, subunit A, domain 3"/>
    <property type="match status" value="1"/>
</dbReference>
<comment type="cofactor">
    <cofactor evidence="1">
        <name>(6R)-5,10-methylene-5,6,7,8-tetrahydrofolate</name>
        <dbReference type="ChEBI" id="CHEBI:15636"/>
    </cofactor>
</comment>
<protein>
    <submittedName>
        <fullName evidence="7">Deoxyribodipyrimidine photo-lyase family protein (Cryptochrome)</fullName>
    </submittedName>
</protein>
<keyword evidence="3 4" id="KW-0274">FAD</keyword>
<feature type="binding site" evidence="4">
    <location>
        <begin position="378"/>
        <end position="380"/>
    </location>
    <ligand>
        <name>FAD</name>
        <dbReference type="ChEBI" id="CHEBI:57692"/>
    </ligand>
</feature>
<dbReference type="PROSITE" id="PS51645">
    <property type="entry name" value="PHR_CRY_ALPHA_BETA"/>
    <property type="match status" value="1"/>
</dbReference>
<dbReference type="InterPro" id="IPR005101">
    <property type="entry name" value="Cryptochr/Photolyase_FAD-bd"/>
</dbReference>
<evidence type="ECO:0000256" key="1">
    <source>
        <dbReference type="ARBA" id="ARBA00001932"/>
    </source>
</evidence>
<dbReference type="AlphaFoldDB" id="A0A4R2PE94"/>
<dbReference type="GO" id="GO:0003677">
    <property type="term" value="F:DNA binding"/>
    <property type="evidence" value="ECO:0007669"/>
    <property type="project" value="TreeGrafter"/>
</dbReference>
<evidence type="ECO:0000313" key="8">
    <source>
        <dbReference type="Proteomes" id="UP000295399"/>
    </source>
</evidence>
<dbReference type="EMBL" id="SLXO01000007">
    <property type="protein sequence ID" value="TCP33549.1"/>
    <property type="molecule type" value="Genomic_DNA"/>
</dbReference>
<dbReference type="SUPFAM" id="SSF52425">
    <property type="entry name" value="Cryptochrome/photolyase, N-terminal domain"/>
    <property type="match status" value="1"/>
</dbReference>
<dbReference type="InterPro" id="IPR002081">
    <property type="entry name" value="Cryptochrome/DNA_photolyase_1"/>
</dbReference>
<accession>A0A4R2PE94</accession>
<keyword evidence="7" id="KW-0456">Lyase</keyword>
<dbReference type="Gene3D" id="3.40.50.620">
    <property type="entry name" value="HUPs"/>
    <property type="match status" value="1"/>
</dbReference>
<dbReference type="Gene3D" id="1.25.40.80">
    <property type="match status" value="1"/>
</dbReference>
<comment type="caution">
    <text evidence="7">The sequence shown here is derived from an EMBL/GenBank/DDBJ whole genome shotgun (WGS) entry which is preliminary data.</text>
</comment>
<dbReference type="GO" id="GO:0003904">
    <property type="term" value="F:deoxyribodipyrimidine photo-lyase activity"/>
    <property type="evidence" value="ECO:0007669"/>
    <property type="project" value="TreeGrafter"/>
</dbReference>
<dbReference type="InterPro" id="IPR036155">
    <property type="entry name" value="Crypto/Photolyase_N_sf"/>
</dbReference>
<dbReference type="Pfam" id="PF00875">
    <property type="entry name" value="DNA_photolyase"/>
    <property type="match status" value="1"/>
</dbReference>
<feature type="binding site" evidence="4">
    <location>
        <position position="277"/>
    </location>
    <ligand>
        <name>FAD</name>
        <dbReference type="ChEBI" id="CHEBI:57692"/>
    </ligand>
</feature>
<dbReference type="Proteomes" id="UP000295399">
    <property type="component" value="Unassembled WGS sequence"/>
</dbReference>
<dbReference type="GO" id="GO:0071949">
    <property type="term" value="F:FAD binding"/>
    <property type="evidence" value="ECO:0007669"/>
    <property type="project" value="TreeGrafter"/>
</dbReference>
<name>A0A4R2PE94_RHOSA</name>
<gene>
    <name evidence="7" type="ORF">EV659_107162</name>
</gene>
<organism evidence="7 8">
    <name type="scientific">Rhodothalassium salexigens DSM 2132</name>
    <dbReference type="NCBI Taxonomy" id="1188247"/>
    <lineage>
        <taxon>Bacteria</taxon>
        <taxon>Pseudomonadati</taxon>
        <taxon>Pseudomonadota</taxon>
        <taxon>Alphaproteobacteria</taxon>
        <taxon>Rhodothalassiales</taxon>
        <taxon>Rhodothalassiaceae</taxon>
        <taxon>Rhodothalassium</taxon>
    </lineage>
</organism>
<dbReference type="GO" id="GO:0009416">
    <property type="term" value="P:response to light stimulus"/>
    <property type="evidence" value="ECO:0007669"/>
    <property type="project" value="TreeGrafter"/>
</dbReference>
<feature type="compositionally biased region" description="Basic and acidic residues" evidence="5">
    <location>
        <begin position="477"/>
        <end position="486"/>
    </location>
</feature>
<sequence>MTAPIHIVWFKRDLRIADHGALAGAAERAATDGGVVLPLYVVEPGLWAGPDMAARHWGFVADSLAALRADLAALGQPLVVRVGEIIAVLDDLCAGGRVAGLYAHQETGNGWTFARDRRVRAWAKARGLRFDEPRQSGVIRSLAHRDGWAARWDRFMAQAPWPTPGALQPVDRLDPGTIPTADALGLRADPCPQRQPGGARAGLDLLDSFLDRRGRSYRWAMSSPVTAFDACSRLSPHLAWGTLSVRQVAQRTWAAQRTWKAETGAAAQAWRQSLRSFSARLHWHCHFAQKLEDAPRLEVDNLHRGYDGLRPDTADPERLAAWAEGRTGLPFVDACMRALRDTGYLNFRMRAMVQAVATYHLWLPWRDSGLVLARRFTDYDPGIHWPQAQMQAGTTGINTVRIYNPVKQGYDQDADGRFIRRWVPELAAVPDAFVHEPWRWDGAATLLGRGYPAPVVDHQQAARAARERVHAVRRSAAFRDEADRIQTRHGSRRSGLRQRGGSNGPRAPATAPEQGQFDFDAR</sequence>
<evidence type="ECO:0000256" key="4">
    <source>
        <dbReference type="PIRSR" id="PIRSR602081-1"/>
    </source>
</evidence>
<feature type="compositionally biased region" description="Basic residues" evidence="5">
    <location>
        <begin position="487"/>
        <end position="496"/>
    </location>
</feature>
<evidence type="ECO:0000256" key="2">
    <source>
        <dbReference type="ARBA" id="ARBA00022630"/>
    </source>
</evidence>
<dbReference type="InterPro" id="IPR036134">
    <property type="entry name" value="Crypto/Photolyase_FAD-like_sf"/>
</dbReference>
<evidence type="ECO:0000313" key="7">
    <source>
        <dbReference type="EMBL" id="TCP33549.1"/>
    </source>
</evidence>
<proteinExistence type="predicted"/>
<dbReference type="InParanoid" id="A0A4R2PE94"/>
<dbReference type="PANTHER" id="PTHR11455:SF9">
    <property type="entry name" value="CRYPTOCHROME CIRCADIAN CLOCK 5 ISOFORM X1"/>
    <property type="match status" value="1"/>
</dbReference>